<sequence>MFTHLFFAFIYLIKMLKKIIIVTIRRILLDLWPLTNYFKHLEFFFKN</sequence>
<feature type="transmembrane region" description="Helical" evidence="1">
    <location>
        <begin position="6"/>
        <end position="24"/>
    </location>
</feature>
<organism evidence="2 3">
    <name type="scientific">Rhodonellum psychrophilum GCM71 = DSM 17998</name>
    <dbReference type="NCBI Taxonomy" id="1123057"/>
    <lineage>
        <taxon>Bacteria</taxon>
        <taxon>Pseudomonadati</taxon>
        <taxon>Bacteroidota</taxon>
        <taxon>Cytophagia</taxon>
        <taxon>Cytophagales</taxon>
        <taxon>Cytophagaceae</taxon>
        <taxon>Rhodonellum</taxon>
    </lineage>
</organism>
<evidence type="ECO:0000313" key="3">
    <source>
        <dbReference type="Proteomes" id="UP000016843"/>
    </source>
</evidence>
<dbReference type="Proteomes" id="UP000016843">
    <property type="component" value="Unassembled WGS sequence"/>
</dbReference>
<dbReference type="EMBL" id="AWXR01000066">
    <property type="protein sequence ID" value="ERM81028.1"/>
    <property type="molecule type" value="Genomic_DNA"/>
</dbReference>
<name>U5BT06_9BACT</name>
<evidence type="ECO:0000313" key="2">
    <source>
        <dbReference type="EMBL" id="ERM81028.1"/>
    </source>
</evidence>
<comment type="caution">
    <text evidence="2">The sequence shown here is derived from an EMBL/GenBank/DDBJ whole genome shotgun (WGS) entry which is preliminary data.</text>
</comment>
<dbReference type="AlphaFoldDB" id="U5BT06"/>
<reference evidence="2 3" key="1">
    <citation type="journal article" date="2013" name="Genome Announc.">
        <title>Draft Genome Sequence of the Psychrophilic and Alkaliphilic Rhodonellum psychrophilum Strain GCM71T.</title>
        <authorList>
            <person name="Hauptmann A.L."/>
            <person name="Glaring M.A."/>
            <person name="Hallin P.F."/>
            <person name="Prieme A."/>
            <person name="Stougaard P."/>
        </authorList>
    </citation>
    <scope>NUCLEOTIDE SEQUENCE [LARGE SCALE GENOMIC DNA]</scope>
    <source>
        <strain evidence="2 3">GCM71</strain>
    </source>
</reference>
<keyword evidence="1" id="KW-0472">Membrane</keyword>
<keyword evidence="1" id="KW-1133">Transmembrane helix</keyword>
<evidence type="ECO:0000256" key="1">
    <source>
        <dbReference type="SAM" id="Phobius"/>
    </source>
</evidence>
<keyword evidence="1" id="KW-0812">Transmembrane</keyword>
<gene>
    <name evidence="2" type="ORF">P872_11540</name>
</gene>
<proteinExistence type="predicted"/>
<protein>
    <submittedName>
        <fullName evidence="2">Uncharacterized protein</fullName>
    </submittedName>
</protein>
<keyword evidence="3" id="KW-1185">Reference proteome</keyword>
<accession>U5BT06</accession>